<dbReference type="EMBL" id="JACTVJ010000005">
    <property type="protein sequence ID" value="MBC9712789.1"/>
    <property type="molecule type" value="Genomic_DNA"/>
</dbReference>
<organism evidence="2 3">
    <name type="scientific">Streptomyces polyasparticus</name>
    <dbReference type="NCBI Taxonomy" id="2767826"/>
    <lineage>
        <taxon>Bacteria</taxon>
        <taxon>Bacillati</taxon>
        <taxon>Actinomycetota</taxon>
        <taxon>Actinomycetes</taxon>
        <taxon>Kitasatosporales</taxon>
        <taxon>Streptomycetaceae</taxon>
        <taxon>Streptomyces</taxon>
    </lineage>
</organism>
<reference evidence="2 3" key="1">
    <citation type="submission" date="2020-08" db="EMBL/GenBank/DDBJ databases">
        <title>Genemic of Streptomyces polyaspartic.</title>
        <authorList>
            <person name="Liu W."/>
        </authorList>
    </citation>
    <scope>NUCLEOTIDE SEQUENCE [LARGE SCALE GENOMIC DNA]</scope>
    <source>
        <strain evidence="2 3">TRM66268-LWL</strain>
    </source>
</reference>
<sequence length="90" mass="8984">MRGWLDGLRKGWGSGPRPAATPRESDVAQDAAVAGSRPAGGERPGEDRPGDEGTRGSTTGSGPSGRPVGRVAGEDAGDVGESGAEARGER</sequence>
<evidence type="ECO:0000313" key="3">
    <source>
        <dbReference type="Proteomes" id="UP000642284"/>
    </source>
</evidence>
<keyword evidence="3" id="KW-1185">Reference proteome</keyword>
<name>A0ABR7SC88_9ACTN</name>
<feature type="region of interest" description="Disordered" evidence="1">
    <location>
        <begin position="1"/>
        <end position="90"/>
    </location>
</feature>
<accession>A0ABR7SC88</accession>
<comment type="caution">
    <text evidence="2">The sequence shown here is derived from an EMBL/GenBank/DDBJ whole genome shotgun (WGS) entry which is preliminary data.</text>
</comment>
<protein>
    <submittedName>
        <fullName evidence="2">Uncharacterized protein</fullName>
    </submittedName>
</protein>
<proteinExistence type="predicted"/>
<evidence type="ECO:0000313" key="2">
    <source>
        <dbReference type="EMBL" id="MBC9712789.1"/>
    </source>
</evidence>
<feature type="compositionally biased region" description="Basic and acidic residues" evidence="1">
    <location>
        <begin position="43"/>
        <end position="54"/>
    </location>
</feature>
<feature type="compositionally biased region" description="Low complexity" evidence="1">
    <location>
        <begin position="55"/>
        <end position="71"/>
    </location>
</feature>
<dbReference type="Proteomes" id="UP000642284">
    <property type="component" value="Unassembled WGS sequence"/>
</dbReference>
<evidence type="ECO:0000256" key="1">
    <source>
        <dbReference type="SAM" id="MobiDB-lite"/>
    </source>
</evidence>
<gene>
    <name evidence="2" type="ORF">H9Y04_09410</name>
</gene>